<dbReference type="PROSITE" id="PS52016">
    <property type="entry name" value="TONB_DEPENDENT_REC_3"/>
    <property type="match status" value="1"/>
</dbReference>
<evidence type="ECO:0000256" key="7">
    <source>
        <dbReference type="ARBA" id="ARBA00023237"/>
    </source>
</evidence>
<evidence type="ECO:0000256" key="2">
    <source>
        <dbReference type="ARBA" id="ARBA00022448"/>
    </source>
</evidence>
<feature type="chain" id="PRO_5012041125" evidence="10">
    <location>
        <begin position="21"/>
        <end position="1081"/>
    </location>
</feature>
<feature type="domain" description="TonB-dependent receptor plug" evidence="12">
    <location>
        <begin position="118"/>
        <end position="225"/>
    </location>
</feature>
<evidence type="ECO:0000313" key="14">
    <source>
        <dbReference type="Proteomes" id="UP000219281"/>
    </source>
</evidence>
<sequence>MKGVILQAVFLLLCCAQIRAQNRTITGRVVDAEKEVLVGVTVTVKGTQTQVQTDSDGRFKISIPTSGSITIVARYLGYKPAETVVTNQKDLSITLLEDEASMLKEVQVVNIGYATVSKDAVTGSVSSVSARDLKDFPVATAAEALAGKLAGVSVIASEGKPGAEITIRVRGGGSITGDNSPLYIVDGVQVENALSVISPQEIQSIDVLKDVASTAIYGARGANGVVIITTKSGKNARTTVSLNVFGGVRKITNQLDVMLPYDFVMYQYQLYNNNTDQTTKDGFVKTYGAFDDLDIYKNIPFSDWQDRVFGQDAWSHTENLTITGGSKTSNYNLNVNNYKENGIMLNSGAKRTYMSFRFDNTASDKFRVGFNARYSRQLVWGAGTSNSGSQSNNSLRNAVRYRPYDEPGQETFVDDFDPNYAQQTNLINPVLGAASVTKNDYNNQFITSGYAQYSFVKGLTLRTLVGVTVTDRRNDQYNSSVTGIARQNSNLPVVSLANGSTLAIINTNTLAYDFKINKDHSFNFLVGQEINQSKVRNYGATIKWLPVDLTPEQALAGIQKATPPNGAVQDAPTTSEGQTRLFSLFGRASYNYKDRYLASFIIRNDASSLFANGYRSAMFPSGQVAWRVSREDFFKKLDLNWFNDFKIRASYGAGGNNRINADQWTTLFLGGSNYGYAVGDAVTPGFAPNVLPNPIIRWETTISRNLGLDFAFFKNRLNATIDFYSNNTKDLLLTAKVPPTTGWDSQQQNIGKTSNKGIEVQLSGLAVENKNFSYNISANVAFNKNNIVSLGLDQYGNPNNSYPASSGGINGLDFLVQVGGPVGQYYGYISDGRYEIKDFDVTYNATANTYSYKLKPGIPNSREVALGSKDPQPGDMKLKKLSNTAGDLITEADKTVLGNAFPSFAGGINQQFRYKNFDLSVFMNFSVGNETYNANKTEFTGQYLYKDNNMLADVANRWRWFDDKGQKVTEPNQLAEMNKNTSFWTPAGGQYILTSYAIEDGSFLRISNITLGYSLPQSLLNRTKVFSRFRVYATVNNLYTFTKYSGYDPEANTRRSPLTPGVDYAAYPRSRFLLAGLEVSF</sequence>
<dbReference type="InterPro" id="IPR012910">
    <property type="entry name" value="Plug_dom"/>
</dbReference>
<comment type="subcellular location">
    <subcellularLocation>
        <location evidence="1 8">Cell outer membrane</location>
        <topology evidence="1 8">Multi-pass membrane protein</topology>
    </subcellularLocation>
</comment>
<keyword evidence="2 8" id="KW-0813">Transport</keyword>
<dbReference type="InterPro" id="IPR000531">
    <property type="entry name" value="Beta-barrel_TonB"/>
</dbReference>
<dbReference type="AlphaFoldDB" id="A0A285ZR90"/>
<organism evidence="13 14">
    <name type="scientific">Pedobacter xixiisoli</name>
    <dbReference type="NCBI Taxonomy" id="1476464"/>
    <lineage>
        <taxon>Bacteria</taxon>
        <taxon>Pseudomonadati</taxon>
        <taxon>Bacteroidota</taxon>
        <taxon>Sphingobacteriia</taxon>
        <taxon>Sphingobacteriales</taxon>
        <taxon>Sphingobacteriaceae</taxon>
        <taxon>Pedobacter</taxon>
    </lineage>
</organism>
<evidence type="ECO:0000259" key="12">
    <source>
        <dbReference type="Pfam" id="PF07715"/>
    </source>
</evidence>
<evidence type="ECO:0000256" key="5">
    <source>
        <dbReference type="ARBA" id="ARBA00023077"/>
    </source>
</evidence>
<evidence type="ECO:0000256" key="4">
    <source>
        <dbReference type="ARBA" id="ARBA00022692"/>
    </source>
</evidence>
<keyword evidence="6 8" id="KW-0472">Membrane</keyword>
<dbReference type="SUPFAM" id="SSF49464">
    <property type="entry name" value="Carboxypeptidase regulatory domain-like"/>
    <property type="match status" value="1"/>
</dbReference>
<feature type="signal peptide" evidence="10">
    <location>
        <begin position="1"/>
        <end position="20"/>
    </location>
</feature>
<dbReference type="Pfam" id="PF13715">
    <property type="entry name" value="CarbopepD_reg_2"/>
    <property type="match status" value="1"/>
</dbReference>
<dbReference type="OrthoDB" id="9768177at2"/>
<keyword evidence="3 8" id="KW-1134">Transmembrane beta strand</keyword>
<dbReference type="Proteomes" id="UP000219281">
    <property type="component" value="Unassembled WGS sequence"/>
</dbReference>
<evidence type="ECO:0000256" key="3">
    <source>
        <dbReference type="ARBA" id="ARBA00022452"/>
    </source>
</evidence>
<dbReference type="InterPro" id="IPR008969">
    <property type="entry name" value="CarboxyPept-like_regulatory"/>
</dbReference>
<dbReference type="InterPro" id="IPR039426">
    <property type="entry name" value="TonB-dep_rcpt-like"/>
</dbReference>
<dbReference type="InterPro" id="IPR036942">
    <property type="entry name" value="Beta-barrel_TonB_sf"/>
</dbReference>
<dbReference type="InterPro" id="IPR023996">
    <property type="entry name" value="TonB-dep_OMP_SusC/RagA"/>
</dbReference>
<feature type="domain" description="TonB-dependent receptor-like beta-barrel" evidence="11">
    <location>
        <begin position="389"/>
        <end position="851"/>
    </location>
</feature>
<keyword evidence="10" id="KW-0732">Signal</keyword>
<dbReference type="EMBL" id="OCMT01000001">
    <property type="protein sequence ID" value="SOD12142.1"/>
    <property type="molecule type" value="Genomic_DNA"/>
</dbReference>
<dbReference type="InterPro" id="IPR037066">
    <property type="entry name" value="Plug_dom_sf"/>
</dbReference>
<keyword evidence="14" id="KW-1185">Reference proteome</keyword>
<keyword evidence="4 8" id="KW-0812">Transmembrane</keyword>
<dbReference type="SUPFAM" id="SSF56935">
    <property type="entry name" value="Porins"/>
    <property type="match status" value="1"/>
</dbReference>
<reference evidence="14" key="1">
    <citation type="submission" date="2017-09" db="EMBL/GenBank/DDBJ databases">
        <authorList>
            <person name="Varghese N."/>
            <person name="Submissions S."/>
        </authorList>
    </citation>
    <scope>NUCLEOTIDE SEQUENCE [LARGE SCALE GENOMIC DNA]</scope>
    <source>
        <strain evidence="14">CGMCC 1.12803</strain>
    </source>
</reference>
<dbReference type="NCBIfam" id="TIGR04057">
    <property type="entry name" value="SusC_RagA_signa"/>
    <property type="match status" value="1"/>
</dbReference>
<keyword evidence="5 9" id="KW-0798">TonB box</keyword>
<dbReference type="Gene3D" id="2.60.40.1120">
    <property type="entry name" value="Carboxypeptidase-like, regulatory domain"/>
    <property type="match status" value="1"/>
</dbReference>
<evidence type="ECO:0000256" key="9">
    <source>
        <dbReference type="RuleBase" id="RU003357"/>
    </source>
</evidence>
<dbReference type="GO" id="GO:0009279">
    <property type="term" value="C:cell outer membrane"/>
    <property type="evidence" value="ECO:0007669"/>
    <property type="project" value="UniProtKB-SubCell"/>
</dbReference>
<dbReference type="InterPro" id="IPR023997">
    <property type="entry name" value="TonB-dep_OMP_SusC/RagA_CS"/>
</dbReference>
<comment type="similarity">
    <text evidence="8 9">Belongs to the TonB-dependent receptor family.</text>
</comment>
<keyword evidence="7 8" id="KW-0998">Cell outer membrane</keyword>
<protein>
    <submittedName>
        <fullName evidence="13">TonB-linked outer membrane protein, SusC/RagA family</fullName>
    </submittedName>
</protein>
<dbReference type="Gene3D" id="2.40.170.20">
    <property type="entry name" value="TonB-dependent receptor, beta-barrel domain"/>
    <property type="match status" value="1"/>
</dbReference>
<evidence type="ECO:0000259" key="11">
    <source>
        <dbReference type="Pfam" id="PF00593"/>
    </source>
</evidence>
<dbReference type="Pfam" id="PF00593">
    <property type="entry name" value="TonB_dep_Rec_b-barrel"/>
    <property type="match status" value="1"/>
</dbReference>
<dbReference type="Pfam" id="PF07715">
    <property type="entry name" value="Plug"/>
    <property type="match status" value="1"/>
</dbReference>
<dbReference type="RefSeq" id="WP_097129871.1">
    <property type="nucleotide sequence ID" value="NZ_OCMT01000001.1"/>
</dbReference>
<evidence type="ECO:0000256" key="6">
    <source>
        <dbReference type="ARBA" id="ARBA00023136"/>
    </source>
</evidence>
<gene>
    <name evidence="13" type="ORF">SAMN06297358_0515</name>
</gene>
<accession>A0A285ZR90</accession>
<evidence type="ECO:0000313" key="13">
    <source>
        <dbReference type="EMBL" id="SOD12142.1"/>
    </source>
</evidence>
<proteinExistence type="inferred from homology"/>
<evidence type="ECO:0000256" key="10">
    <source>
        <dbReference type="SAM" id="SignalP"/>
    </source>
</evidence>
<evidence type="ECO:0000256" key="8">
    <source>
        <dbReference type="PROSITE-ProRule" id="PRU01360"/>
    </source>
</evidence>
<evidence type="ECO:0000256" key="1">
    <source>
        <dbReference type="ARBA" id="ARBA00004571"/>
    </source>
</evidence>
<dbReference type="NCBIfam" id="TIGR04056">
    <property type="entry name" value="OMP_RagA_SusC"/>
    <property type="match status" value="1"/>
</dbReference>
<name>A0A285ZR90_9SPHI</name>
<dbReference type="Gene3D" id="2.170.130.10">
    <property type="entry name" value="TonB-dependent receptor, plug domain"/>
    <property type="match status" value="1"/>
</dbReference>